<feature type="compositionally biased region" description="Low complexity" evidence="1">
    <location>
        <begin position="138"/>
        <end position="152"/>
    </location>
</feature>
<feature type="compositionally biased region" description="Polar residues" evidence="1">
    <location>
        <begin position="82"/>
        <end position="112"/>
    </location>
</feature>
<feature type="compositionally biased region" description="Polar residues" evidence="1">
    <location>
        <begin position="124"/>
        <end position="133"/>
    </location>
</feature>
<protein>
    <submittedName>
        <fullName evidence="2">Uncharacterized protein</fullName>
    </submittedName>
</protein>
<sequence>MPEHLNDLLFTTPQITSLRCRSKIVLNSSAVERALPPPRRPRASWPQVSFWHLNIPCEQILKAPPQRRAKSEGTWTCSANVLPLSSRSPTSGTAPERNGQSTRVSALTSVYSPPQMASPGSPRLTVTPSTSLAVKTLTKPTTTRSDTFTFRRPSSKTVSGPPLSRCRRLGQMLGSFPN</sequence>
<organism evidence="2 3">
    <name type="scientific">Rhodoglobus vestalii</name>
    <dbReference type="NCBI Taxonomy" id="193384"/>
    <lineage>
        <taxon>Bacteria</taxon>
        <taxon>Bacillati</taxon>
        <taxon>Actinomycetota</taxon>
        <taxon>Actinomycetes</taxon>
        <taxon>Micrococcales</taxon>
        <taxon>Microbacteriaceae</taxon>
        <taxon>Rhodoglobus</taxon>
    </lineage>
</organism>
<dbReference type="AlphaFoldDB" id="A0A8H2K7U1"/>
<feature type="region of interest" description="Disordered" evidence="1">
    <location>
        <begin position="82"/>
        <end position="178"/>
    </location>
</feature>
<name>A0A8H2K7U1_9MICO</name>
<accession>A0A8H2K7U1</accession>
<comment type="caution">
    <text evidence="2">The sequence shown here is derived from an EMBL/GenBank/DDBJ whole genome shotgun (WGS) entry which is preliminary data.</text>
</comment>
<evidence type="ECO:0000256" key="1">
    <source>
        <dbReference type="SAM" id="MobiDB-lite"/>
    </source>
</evidence>
<reference evidence="2 3" key="1">
    <citation type="submission" date="2019-06" db="EMBL/GenBank/DDBJ databases">
        <title>Sequencing the genomes of 1000 actinobacteria strains.</title>
        <authorList>
            <person name="Klenk H.-P."/>
        </authorList>
    </citation>
    <scope>NUCLEOTIDE SEQUENCE [LARGE SCALE GENOMIC DNA]</scope>
    <source>
        <strain evidence="2 3">DSM 21947</strain>
    </source>
</reference>
<keyword evidence="3" id="KW-1185">Reference proteome</keyword>
<proteinExistence type="predicted"/>
<dbReference type="Proteomes" id="UP000316560">
    <property type="component" value="Unassembled WGS sequence"/>
</dbReference>
<gene>
    <name evidence="2" type="ORF">FB472_1190</name>
</gene>
<evidence type="ECO:0000313" key="2">
    <source>
        <dbReference type="EMBL" id="TQO19622.1"/>
    </source>
</evidence>
<evidence type="ECO:0000313" key="3">
    <source>
        <dbReference type="Proteomes" id="UP000316560"/>
    </source>
</evidence>
<dbReference type="EMBL" id="VFRA01000001">
    <property type="protein sequence ID" value="TQO19622.1"/>
    <property type="molecule type" value="Genomic_DNA"/>
</dbReference>